<feature type="signal peptide" evidence="1">
    <location>
        <begin position="1"/>
        <end position="29"/>
    </location>
</feature>
<protein>
    <submittedName>
        <fullName evidence="2">Uncharacterized protein</fullName>
    </submittedName>
</protein>
<accession>A0A0R3P2U2</accession>
<reference evidence="2" key="2">
    <citation type="journal article" date="2007" name="Nature">
        <title>Evolution of genes and genomes on the Drosophila phylogeny.</title>
        <authorList>
            <consortium name="Drosophila 12 Genomes Consortium"/>
            <person name="Clark A.G."/>
            <person name="Eisen M.B."/>
            <person name="Smith D.R."/>
            <person name="Bergman C.M."/>
            <person name="Oliver B."/>
            <person name="Markow T.A."/>
            <person name="Kaufman T.C."/>
            <person name="Kellis M."/>
            <person name="Gelbart W."/>
            <person name="Iyer V.N."/>
            <person name="Pollard D.A."/>
            <person name="Sackton T.B."/>
            <person name="Larracuente A.M."/>
            <person name="Singh N.D."/>
            <person name="Abad J.P."/>
            <person name="Abt D.N."/>
            <person name="Adryan B."/>
            <person name="Aguade M."/>
            <person name="Akashi H."/>
            <person name="Anderson W.W."/>
            <person name="Aquadro C.F."/>
            <person name="Ardell D.H."/>
            <person name="Arguello R."/>
            <person name="Artieri C.G."/>
            <person name="Barbash D.A."/>
            <person name="Barker D."/>
            <person name="Barsanti P."/>
            <person name="Batterham P."/>
            <person name="Batzoglou S."/>
            <person name="Begun D."/>
            <person name="Bhutkar A."/>
            <person name="Blanco E."/>
            <person name="Bosak S.A."/>
            <person name="Bradley R.K."/>
            <person name="Brand A.D."/>
            <person name="Brent M.R."/>
            <person name="Brooks A.N."/>
            <person name="Brown R.H."/>
            <person name="Butlin R.K."/>
            <person name="Caggese C."/>
            <person name="Calvi B.R."/>
            <person name="Bernardo de Carvalho A."/>
            <person name="Caspi A."/>
            <person name="Castrezana S."/>
            <person name="Celniker S.E."/>
            <person name="Chang J.L."/>
            <person name="Chapple C."/>
            <person name="Chatterji S."/>
            <person name="Chinwalla A."/>
            <person name="Civetta A."/>
            <person name="Clifton S.W."/>
            <person name="Comeron J.M."/>
            <person name="Costello J.C."/>
            <person name="Coyne J.A."/>
            <person name="Daub J."/>
            <person name="David R.G."/>
            <person name="Delcher A.L."/>
            <person name="Delehaunty K."/>
            <person name="Do C.B."/>
            <person name="Ebling H."/>
            <person name="Edwards K."/>
            <person name="Eickbush T."/>
            <person name="Evans J.D."/>
            <person name="Filipski A."/>
            <person name="Findeiss S."/>
            <person name="Freyhult E."/>
            <person name="Fulton L."/>
            <person name="Fulton R."/>
            <person name="Garcia A.C."/>
            <person name="Gardiner A."/>
            <person name="Garfield D.A."/>
            <person name="Garvin B.E."/>
            <person name="Gibson G."/>
            <person name="Gilbert D."/>
            <person name="Gnerre S."/>
            <person name="Godfrey J."/>
            <person name="Good R."/>
            <person name="Gotea V."/>
            <person name="Gravely B."/>
            <person name="Greenberg A.J."/>
            <person name="Griffiths-Jones S."/>
            <person name="Gross S."/>
            <person name="Guigo R."/>
            <person name="Gustafson E.A."/>
            <person name="Haerty W."/>
            <person name="Hahn M.W."/>
            <person name="Halligan D.L."/>
            <person name="Halpern A.L."/>
            <person name="Halter G.M."/>
            <person name="Han M.V."/>
            <person name="Heger A."/>
            <person name="Hillier L."/>
            <person name="Hinrichs A.S."/>
            <person name="Holmes I."/>
            <person name="Hoskins R.A."/>
            <person name="Hubisz M.J."/>
            <person name="Hultmark D."/>
            <person name="Huntley M.A."/>
            <person name="Jaffe D.B."/>
            <person name="Jagadeeshan S."/>
            <person name="Jeck W.R."/>
            <person name="Johnson J."/>
            <person name="Jones C.D."/>
            <person name="Jordan W.C."/>
            <person name="Karpen G.H."/>
            <person name="Kataoka E."/>
            <person name="Keightley P.D."/>
            <person name="Kheradpour P."/>
            <person name="Kirkness E.F."/>
            <person name="Koerich L.B."/>
            <person name="Kristiansen K."/>
            <person name="Kudrna D."/>
            <person name="Kulathinal R.J."/>
            <person name="Kumar S."/>
            <person name="Kwok R."/>
            <person name="Lander E."/>
            <person name="Langley C.H."/>
            <person name="Lapoint R."/>
            <person name="Lazzaro B.P."/>
            <person name="Lee S.J."/>
            <person name="Levesque L."/>
            <person name="Li R."/>
            <person name="Lin C.F."/>
            <person name="Lin M.F."/>
            <person name="Lindblad-Toh K."/>
            <person name="Llopart A."/>
            <person name="Long M."/>
            <person name="Low L."/>
            <person name="Lozovsky E."/>
            <person name="Lu J."/>
            <person name="Luo M."/>
            <person name="Machado C.A."/>
            <person name="Makalowski W."/>
            <person name="Marzo M."/>
            <person name="Matsuda M."/>
            <person name="Matzkin L."/>
            <person name="McAllister B."/>
            <person name="McBride C.S."/>
            <person name="McKernan B."/>
            <person name="McKernan K."/>
            <person name="Mendez-Lago M."/>
            <person name="Minx P."/>
            <person name="Mollenhauer M.U."/>
            <person name="Montooth K."/>
            <person name="Mount S.M."/>
            <person name="Mu X."/>
            <person name="Myers E."/>
            <person name="Negre B."/>
            <person name="Newfeld S."/>
            <person name="Nielsen R."/>
            <person name="Noor M.A."/>
            <person name="O'Grady P."/>
            <person name="Pachter L."/>
            <person name="Papaceit M."/>
            <person name="Parisi M.J."/>
            <person name="Parisi M."/>
            <person name="Parts L."/>
            <person name="Pedersen J.S."/>
            <person name="Pesole G."/>
            <person name="Phillippy A.M."/>
            <person name="Ponting C.P."/>
            <person name="Pop M."/>
            <person name="Porcelli D."/>
            <person name="Powell J.R."/>
            <person name="Prohaska S."/>
            <person name="Pruitt K."/>
            <person name="Puig M."/>
            <person name="Quesneville H."/>
            <person name="Ram K.R."/>
            <person name="Rand D."/>
            <person name="Rasmussen M.D."/>
            <person name="Reed L.K."/>
            <person name="Reenan R."/>
            <person name="Reily A."/>
            <person name="Remington K.A."/>
            <person name="Rieger T.T."/>
            <person name="Ritchie M.G."/>
            <person name="Robin C."/>
            <person name="Rogers Y.H."/>
            <person name="Rohde C."/>
            <person name="Rozas J."/>
            <person name="Rubenfield M.J."/>
            <person name="Ruiz A."/>
            <person name="Russo S."/>
            <person name="Salzberg S.L."/>
            <person name="Sanchez-Gracia A."/>
            <person name="Saranga D.J."/>
            <person name="Sato H."/>
            <person name="Schaeffer S.W."/>
            <person name="Schatz M.C."/>
            <person name="Schlenke T."/>
            <person name="Schwartz R."/>
            <person name="Segarra C."/>
            <person name="Singh R.S."/>
            <person name="Sirot L."/>
            <person name="Sirota M."/>
            <person name="Sisneros N.B."/>
            <person name="Smith C.D."/>
            <person name="Smith T.F."/>
            <person name="Spieth J."/>
            <person name="Stage D.E."/>
            <person name="Stark A."/>
            <person name="Stephan W."/>
            <person name="Strausberg R.L."/>
            <person name="Strempel S."/>
            <person name="Sturgill D."/>
            <person name="Sutton G."/>
            <person name="Sutton G.G."/>
            <person name="Tao W."/>
            <person name="Teichmann S."/>
            <person name="Tobari Y.N."/>
            <person name="Tomimura Y."/>
            <person name="Tsolas J.M."/>
            <person name="Valente V.L."/>
            <person name="Venter E."/>
            <person name="Venter J.C."/>
            <person name="Vicario S."/>
            <person name="Vieira F.G."/>
            <person name="Vilella A.J."/>
            <person name="Villasante A."/>
            <person name="Walenz B."/>
            <person name="Wang J."/>
            <person name="Wasserman M."/>
            <person name="Watts T."/>
            <person name="Wilson D."/>
            <person name="Wilson R.K."/>
            <person name="Wing R.A."/>
            <person name="Wolfner M.F."/>
            <person name="Wong A."/>
            <person name="Wong G.K."/>
            <person name="Wu C.I."/>
            <person name="Wu G."/>
            <person name="Yamamoto D."/>
            <person name="Yang H.P."/>
            <person name="Yang S.P."/>
            <person name="Yorke J.A."/>
            <person name="Yoshida K."/>
            <person name="Zdobnov E."/>
            <person name="Zhang P."/>
            <person name="Zhang Y."/>
            <person name="Zimin A.V."/>
            <person name="Baldwin J."/>
            <person name="Abdouelleil A."/>
            <person name="Abdulkadir J."/>
            <person name="Abebe A."/>
            <person name="Abera B."/>
            <person name="Abreu J."/>
            <person name="Acer S.C."/>
            <person name="Aftuck L."/>
            <person name="Alexander A."/>
            <person name="An P."/>
            <person name="Anderson E."/>
            <person name="Anderson S."/>
            <person name="Arachi H."/>
            <person name="Azer M."/>
            <person name="Bachantsang P."/>
            <person name="Barry A."/>
            <person name="Bayul T."/>
            <person name="Berlin A."/>
            <person name="Bessette D."/>
            <person name="Bloom T."/>
            <person name="Blye J."/>
            <person name="Boguslavskiy L."/>
            <person name="Bonnet C."/>
            <person name="Boukhgalter B."/>
            <person name="Bourzgui I."/>
            <person name="Brown A."/>
            <person name="Cahill P."/>
            <person name="Channer S."/>
            <person name="Cheshatsang Y."/>
            <person name="Chuda L."/>
            <person name="Citroen M."/>
            <person name="Collymore A."/>
            <person name="Cooke P."/>
            <person name="Costello M."/>
            <person name="D'Aco K."/>
            <person name="Daza R."/>
            <person name="De Haan G."/>
            <person name="DeGray S."/>
            <person name="DeMaso C."/>
            <person name="Dhargay N."/>
            <person name="Dooley K."/>
            <person name="Dooley E."/>
            <person name="Doricent M."/>
            <person name="Dorje P."/>
            <person name="Dorjee K."/>
            <person name="Dupes A."/>
            <person name="Elong R."/>
            <person name="Falk J."/>
            <person name="Farina A."/>
            <person name="Faro S."/>
            <person name="Ferguson D."/>
            <person name="Fisher S."/>
            <person name="Foley C.D."/>
            <person name="Franke A."/>
            <person name="Friedrich D."/>
            <person name="Gadbois L."/>
            <person name="Gearin G."/>
            <person name="Gearin C.R."/>
            <person name="Giannoukos G."/>
            <person name="Goode T."/>
            <person name="Graham J."/>
            <person name="Grandbois E."/>
            <person name="Grewal S."/>
            <person name="Gyaltsen K."/>
            <person name="Hafez N."/>
            <person name="Hagos B."/>
            <person name="Hall J."/>
            <person name="Henson C."/>
            <person name="Hollinger A."/>
            <person name="Honan T."/>
            <person name="Huard M.D."/>
            <person name="Hughes L."/>
            <person name="Hurhula B."/>
            <person name="Husby M.E."/>
            <person name="Kamat A."/>
            <person name="Kanga B."/>
            <person name="Kashin S."/>
            <person name="Khazanovich D."/>
            <person name="Kisner P."/>
            <person name="Lance K."/>
            <person name="Lara M."/>
            <person name="Lee W."/>
            <person name="Lennon N."/>
            <person name="Letendre F."/>
            <person name="LeVine R."/>
            <person name="Lipovsky A."/>
            <person name="Liu X."/>
            <person name="Liu J."/>
            <person name="Liu S."/>
            <person name="Lokyitsang T."/>
            <person name="Lokyitsang Y."/>
            <person name="Lubonja R."/>
            <person name="Lui A."/>
            <person name="MacDonald P."/>
            <person name="Magnisalis V."/>
            <person name="Maru K."/>
            <person name="Matthews C."/>
            <person name="McCusker W."/>
            <person name="McDonough S."/>
            <person name="Mehta T."/>
            <person name="Meldrim J."/>
            <person name="Meneus L."/>
            <person name="Mihai O."/>
            <person name="Mihalev A."/>
            <person name="Mihova T."/>
            <person name="Mittelman R."/>
            <person name="Mlenga V."/>
            <person name="Montmayeur A."/>
            <person name="Mulrain L."/>
            <person name="Navidi A."/>
            <person name="Naylor J."/>
            <person name="Negash T."/>
            <person name="Nguyen T."/>
            <person name="Nguyen N."/>
            <person name="Nicol R."/>
            <person name="Norbu C."/>
            <person name="Norbu N."/>
            <person name="Novod N."/>
            <person name="O'Neill B."/>
            <person name="Osman S."/>
            <person name="Markiewicz E."/>
            <person name="Oyono O.L."/>
            <person name="Patti C."/>
            <person name="Phunkhang P."/>
            <person name="Pierre F."/>
            <person name="Priest M."/>
            <person name="Raghuraman S."/>
            <person name="Rege F."/>
            <person name="Reyes R."/>
            <person name="Rise C."/>
            <person name="Rogov P."/>
            <person name="Ross K."/>
            <person name="Ryan E."/>
            <person name="Settipalli S."/>
            <person name="Shea T."/>
            <person name="Sherpa N."/>
            <person name="Shi L."/>
            <person name="Shih D."/>
            <person name="Sparrow T."/>
            <person name="Spaulding J."/>
            <person name="Stalker J."/>
            <person name="Stange-Thomann N."/>
            <person name="Stavropoulos S."/>
            <person name="Stone C."/>
            <person name="Strader C."/>
            <person name="Tesfaye S."/>
            <person name="Thomson T."/>
            <person name="Thoulutsang Y."/>
            <person name="Thoulutsang D."/>
            <person name="Topham K."/>
            <person name="Topping I."/>
            <person name="Tsamla T."/>
            <person name="Vassiliev H."/>
            <person name="Vo A."/>
            <person name="Wangchuk T."/>
            <person name="Wangdi T."/>
            <person name="Weiand M."/>
            <person name="Wilkinson J."/>
            <person name="Wilson A."/>
            <person name="Yadav S."/>
            <person name="Young G."/>
            <person name="Yu Q."/>
            <person name="Zembek L."/>
            <person name="Zhong D."/>
            <person name="Zimmer A."/>
            <person name="Zwirko Z."/>
            <person name="Jaffe D.B."/>
            <person name="Alvarez P."/>
            <person name="Brockman W."/>
            <person name="Butler J."/>
            <person name="Chin C."/>
            <person name="Gnerre S."/>
            <person name="Grabherr M."/>
            <person name="Kleber M."/>
            <person name="Mauceli E."/>
            <person name="MacCallum I."/>
        </authorList>
    </citation>
    <scope>NUCLEOTIDE SEQUENCE [LARGE SCALE GENOMIC DNA]</scope>
    <source>
        <strain evidence="2">MV2-25</strain>
    </source>
</reference>
<evidence type="ECO:0000256" key="1">
    <source>
        <dbReference type="SAM" id="SignalP"/>
    </source>
</evidence>
<sequence>MSAVFQFSLFSILLISISIWSSLIASLWAEEIDYAELKEKTLCIDDGMGHMMCY</sequence>
<reference evidence="2" key="1">
    <citation type="journal article" date="2005" name="Genome Res.">
        <title>Comparative genome sequencing of Drosophila pseudoobscura: chromosomal, gene, and cis-element evolution.</title>
        <authorList>
            <person name="Richards S."/>
            <person name="Liu Y."/>
            <person name="Bettencourt B.R."/>
            <person name="Hradecky P."/>
            <person name="Letovsky S."/>
            <person name="Nielsen R."/>
            <person name="Thornton K."/>
            <person name="Hubisz M.J."/>
            <person name="Chen R."/>
            <person name="Meisel R.P."/>
            <person name="Couronne O."/>
            <person name="Hua S."/>
            <person name="Smith M.A."/>
            <person name="Zhang P."/>
            <person name="Liu J."/>
            <person name="Bussemaker H.J."/>
            <person name="van Batenburg M.F."/>
            <person name="Howells S.L."/>
            <person name="Scherer S.E."/>
            <person name="Sodergren E."/>
            <person name="Matthews B.B."/>
            <person name="Crosby M.A."/>
            <person name="Schroeder A.J."/>
            <person name="Ortiz-Barrientos D."/>
            <person name="Rives C.M."/>
            <person name="Metzker M.L."/>
            <person name="Muzny D.M."/>
            <person name="Scott G."/>
            <person name="Steffen D."/>
            <person name="Wheeler D.A."/>
            <person name="Worley K.C."/>
            <person name="Havlak P."/>
            <person name="Durbin K.J."/>
            <person name="Egan A."/>
            <person name="Gill R."/>
            <person name="Hume J."/>
            <person name="Morgan M.B."/>
            <person name="Miner G."/>
            <person name="Hamilton C."/>
            <person name="Huang Y."/>
            <person name="Waldron L."/>
            <person name="Verduzco D."/>
            <person name="Clerc-Blankenburg K.P."/>
            <person name="Dubchak I."/>
            <person name="Noor M.A."/>
            <person name="Anderson W."/>
            <person name="White K.P."/>
            <person name="Clark A.G."/>
            <person name="Schaeffer S.W."/>
            <person name="Gelbart W."/>
            <person name="Weinstock G.M."/>
            <person name="Gibbs R.A."/>
        </authorList>
    </citation>
    <scope>NUCLEOTIDE SEQUENCE [LARGE SCALE GENOMIC DNA]</scope>
    <source>
        <strain evidence="2">MV2-25</strain>
    </source>
</reference>
<dbReference type="AlphaFoldDB" id="A0A0R3P2U2"/>
<organism evidence="2">
    <name type="scientific">Drosophila pseudoobscura pseudoobscura</name>
    <name type="common">Fruit fly</name>
    <dbReference type="NCBI Taxonomy" id="46245"/>
    <lineage>
        <taxon>Eukaryota</taxon>
        <taxon>Metazoa</taxon>
        <taxon>Ecdysozoa</taxon>
        <taxon>Arthropoda</taxon>
        <taxon>Hexapoda</taxon>
        <taxon>Insecta</taxon>
        <taxon>Pterygota</taxon>
        <taxon>Neoptera</taxon>
        <taxon>Endopterygota</taxon>
        <taxon>Diptera</taxon>
        <taxon>Brachycera</taxon>
        <taxon>Muscomorpha</taxon>
        <taxon>Ephydroidea</taxon>
        <taxon>Drosophilidae</taxon>
        <taxon>Drosophila</taxon>
        <taxon>Sophophora</taxon>
    </lineage>
</organism>
<keyword evidence="1" id="KW-0732">Signal</keyword>
<name>A0A0R3P2U2_DROPS</name>
<reference evidence="2" key="3">
    <citation type="journal article" date="2012" name="PLoS ONE">
        <title>Mind the gap: upgrading genomes with Pacific Biosciences RS long-read sequencing technology.</title>
        <authorList>
            <person name="English A.C."/>
            <person name="Richards S."/>
            <person name="Han Y."/>
            <person name="Wang M."/>
            <person name="Vee V."/>
            <person name="Qu J."/>
            <person name="Qin X."/>
            <person name="Muzny D.M."/>
            <person name="Reid J.G."/>
            <person name="Worley K.C."/>
            <person name="Gibbs R.A."/>
        </authorList>
    </citation>
    <scope>NUCLEOTIDE SEQUENCE</scope>
    <source>
        <strain evidence="2">MV2-25</strain>
    </source>
</reference>
<reference evidence="2" key="4">
    <citation type="submission" date="2015-11" db="EMBL/GenBank/DDBJ databases">
        <authorList>
            <consortium name="FlyBase"/>
        </authorList>
    </citation>
    <scope>NUCLEOTIDE SEQUENCE</scope>
    <source>
        <strain evidence="2">MV2-25</strain>
    </source>
</reference>
<evidence type="ECO:0000313" key="2">
    <source>
        <dbReference type="EMBL" id="KRT05350.1"/>
    </source>
</evidence>
<feature type="chain" id="PRO_5006445953" evidence="1">
    <location>
        <begin position="30"/>
        <end position="54"/>
    </location>
</feature>
<proteinExistence type="predicted"/>
<dbReference type="Bgee" id="FBgn0273390">
    <property type="expression patterns" value="Expressed in male reproductive system and 1 other cell type or tissue"/>
</dbReference>
<gene>
    <name evidence="2" type="primary">Dpse\GA32983</name>
    <name evidence="2" type="ORF">Dpse_GA32983</name>
</gene>
<dbReference type="EMBL" id="CH475878">
    <property type="protein sequence ID" value="KRT05350.1"/>
    <property type="molecule type" value="Genomic_DNA"/>
</dbReference>